<evidence type="ECO:0000259" key="7">
    <source>
        <dbReference type="PROSITE" id="PS50892"/>
    </source>
</evidence>
<evidence type="ECO:0000256" key="4">
    <source>
        <dbReference type="ARBA" id="ARBA00022490"/>
    </source>
</evidence>
<evidence type="ECO:0000313" key="8">
    <source>
        <dbReference type="EMBL" id="KAF7142205.1"/>
    </source>
</evidence>
<evidence type="ECO:0000256" key="1">
    <source>
        <dbReference type="ARBA" id="ARBA00004496"/>
    </source>
</evidence>
<dbReference type="PANTHER" id="PTHR10241">
    <property type="entry name" value="LETHAL 2 GIANT LARVAE PROTEIN"/>
    <property type="match status" value="1"/>
</dbReference>
<feature type="compositionally biased region" description="Polar residues" evidence="6">
    <location>
        <begin position="816"/>
        <end position="830"/>
    </location>
</feature>
<organism evidence="8 9">
    <name type="scientific">Rhododendron simsii</name>
    <name type="common">Sims's rhododendron</name>
    <dbReference type="NCBI Taxonomy" id="118357"/>
    <lineage>
        <taxon>Eukaryota</taxon>
        <taxon>Viridiplantae</taxon>
        <taxon>Streptophyta</taxon>
        <taxon>Embryophyta</taxon>
        <taxon>Tracheophyta</taxon>
        <taxon>Spermatophyta</taxon>
        <taxon>Magnoliopsida</taxon>
        <taxon>eudicotyledons</taxon>
        <taxon>Gunneridae</taxon>
        <taxon>Pentapetalae</taxon>
        <taxon>asterids</taxon>
        <taxon>Ericales</taxon>
        <taxon>Ericaceae</taxon>
        <taxon>Ericoideae</taxon>
        <taxon>Rhodoreae</taxon>
        <taxon>Rhododendron</taxon>
    </lineage>
</organism>
<dbReference type="SMART" id="SM00320">
    <property type="entry name" value="WD40"/>
    <property type="match status" value="5"/>
</dbReference>
<proteinExistence type="inferred from homology"/>
<feature type="region of interest" description="Disordered" evidence="6">
    <location>
        <begin position="1079"/>
        <end position="1114"/>
    </location>
</feature>
<dbReference type="OrthoDB" id="19944at2759"/>
<reference evidence="8" key="1">
    <citation type="submission" date="2019-11" db="EMBL/GenBank/DDBJ databases">
        <authorList>
            <person name="Liu Y."/>
            <person name="Hou J."/>
            <person name="Li T.-Q."/>
            <person name="Guan C.-H."/>
            <person name="Wu X."/>
            <person name="Wu H.-Z."/>
            <person name="Ling F."/>
            <person name="Zhang R."/>
            <person name="Shi X.-G."/>
            <person name="Ren J.-P."/>
            <person name="Chen E.-F."/>
            <person name="Sun J.-M."/>
        </authorList>
    </citation>
    <scope>NUCLEOTIDE SEQUENCE</scope>
    <source>
        <strain evidence="8">Adult_tree_wgs_1</strain>
        <tissue evidence="8">Leaves</tissue>
    </source>
</reference>
<dbReference type="GO" id="GO:0006887">
    <property type="term" value="P:exocytosis"/>
    <property type="evidence" value="ECO:0007669"/>
    <property type="project" value="UniProtKB-KW"/>
</dbReference>
<dbReference type="InterPro" id="IPR036322">
    <property type="entry name" value="WD40_repeat_dom_sf"/>
</dbReference>
<feature type="region of interest" description="Disordered" evidence="6">
    <location>
        <begin position="816"/>
        <end position="852"/>
    </location>
</feature>
<dbReference type="Gene3D" id="1.20.5.110">
    <property type="match status" value="1"/>
</dbReference>
<gene>
    <name evidence="8" type="ORF">RHSIM_Rhsim05G0216900</name>
</gene>
<keyword evidence="5" id="KW-0175">Coiled coil</keyword>
<dbReference type="GO" id="GO:0005737">
    <property type="term" value="C:cytoplasm"/>
    <property type="evidence" value="ECO:0007669"/>
    <property type="project" value="UniProtKB-SubCell"/>
</dbReference>
<keyword evidence="4" id="KW-0963">Cytoplasm</keyword>
<dbReference type="EMBL" id="WJXA01000005">
    <property type="protein sequence ID" value="KAF7142205.1"/>
    <property type="molecule type" value="Genomic_DNA"/>
</dbReference>
<dbReference type="SUPFAM" id="SSF58038">
    <property type="entry name" value="SNARE fusion complex"/>
    <property type="match status" value="1"/>
</dbReference>
<accession>A0A834GUU9</accession>
<evidence type="ECO:0000256" key="5">
    <source>
        <dbReference type="PROSITE-ProRule" id="PRU00290"/>
    </source>
</evidence>
<keyword evidence="9" id="KW-1185">Reference proteome</keyword>
<dbReference type="PANTHER" id="PTHR10241:SF25">
    <property type="entry name" value="TOMOSYN, ISOFORM C"/>
    <property type="match status" value="1"/>
</dbReference>
<evidence type="ECO:0000256" key="3">
    <source>
        <dbReference type="ARBA" id="ARBA00022483"/>
    </source>
</evidence>
<dbReference type="AlphaFoldDB" id="A0A834GUU9"/>
<comment type="subcellular location">
    <subcellularLocation>
        <location evidence="1">Cytoplasm</location>
    </subcellularLocation>
</comment>
<dbReference type="GO" id="GO:0005886">
    <property type="term" value="C:plasma membrane"/>
    <property type="evidence" value="ECO:0007669"/>
    <property type="project" value="TreeGrafter"/>
</dbReference>
<comment type="caution">
    <text evidence="8">The sequence shown here is derived from an EMBL/GenBank/DDBJ whole genome shotgun (WGS) entry which is preliminary data.</text>
</comment>
<dbReference type="InterPro" id="IPR001680">
    <property type="entry name" value="WD40_rpt"/>
</dbReference>
<dbReference type="InterPro" id="IPR042855">
    <property type="entry name" value="V_SNARE_CC"/>
</dbReference>
<evidence type="ECO:0000256" key="6">
    <source>
        <dbReference type="SAM" id="MobiDB-lite"/>
    </source>
</evidence>
<dbReference type="Gene3D" id="2.130.10.10">
    <property type="entry name" value="YVTN repeat-like/Quinoprotein amine dehydrogenase"/>
    <property type="match status" value="2"/>
</dbReference>
<feature type="compositionally biased region" description="Basic and acidic residues" evidence="6">
    <location>
        <begin position="1091"/>
        <end position="1105"/>
    </location>
</feature>
<dbReference type="CDD" id="cd15873">
    <property type="entry name" value="R-SNARE_STXBP5_6"/>
    <property type="match status" value="1"/>
</dbReference>
<feature type="domain" description="V-SNARE coiled-coil homology" evidence="7">
    <location>
        <begin position="1123"/>
        <end position="1187"/>
    </location>
</feature>
<comment type="similarity">
    <text evidence="2">Belongs to the WD repeat L(2)GL family.</text>
</comment>
<dbReference type="SUPFAM" id="SSF50978">
    <property type="entry name" value="WD40 repeat-like"/>
    <property type="match status" value="1"/>
</dbReference>
<dbReference type="PROSITE" id="PS50892">
    <property type="entry name" value="V_SNARE"/>
    <property type="match status" value="1"/>
</dbReference>
<feature type="compositionally biased region" description="Polar residues" evidence="6">
    <location>
        <begin position="837"/>
        <end position="852"/>
    </location>
</feature>
<keyword evidence="3" id="KW-0268">Exocytosis</keyword>
<dbReference type="GO" id="GO:0045159">
    <property type="term" value="F:myosin II binding"/>
    <property type="evidence" value="ECO:0007669"/>
    <property type="project" value="TreeGrafter"/>
</dbReference>
<name>A0A834GUU9_RHOSS</name>
<dbReference type="InterPro" id="IPR015943">
    <property type="entry name" value="WD40/YVTN_repeat-like_dom_sf"/>
</dbReference>
<protein>
    <recommendedName>
        <fullName evidence="7">V-SNARE coiled-coil homology domain-containing protein</fullName>
    </recommendedName>
</protein>
<dbReference type="GO" id="GO:0005096">
    <property type="term" value="F:GTPase activator activity"/>
    <property type="evidence" value="ECO:0007669"/>
    <property type="project" value="TreeGrafter"/>
</dbReference>
<dbReference type="GO" id="GO:0006893">
    <property type="term" value="P:Golgi to plasma membrane transport"/>
    <property type="evidence" value="ECO:0007669"/>
    <property type="project" value="TreeGrafter"/>
</dbReference>
<evidence type="ECO:0000256" key="2">
    <source>
        <dbReference type="ARBA" id="ARBA00008070"/>
    </source>
</evidence>
<dbReference type="Proteomes" id="UP000626092">
    <property type="component" value="Unassembled WGS sequence"/>
</dbReference>
<evidence type="ECO:0000313" key="9">
    <source>
        <dbReference type="Proteomes" id="UP000626092"/>
    </source>
</evidence>
<sequence>MFAKRLFQKAINHSPNNVHGPEMLADLDMQIAIHYGIPSTASVLAFDPIQSLLAIGTLDGRIKVIGGDNIEGLLTSTKQLPFKYLEFLQNQGLLVSVSNDNDIQGKPFPDGVVHLCLESPPKGGYWHINQTGGNTFTCPNCSMTSTPLLSLSLSQVWDLESRCITGSLQWESNITAFSVIYASHFMYIGDEYGRMSVLKYQTEDAGLLKLPYYVSLDHITEAADISIPDHQPIVGILPQPCSSGQRQDKNNAQKVSSFVVPTYLYQVLIAYACGFLVLWDVVEARIVVARGEKVLQLKDGVVDSPNLPGDASEQHLEEKEISALCWASSSGSILAVGYIDGDILFWKTSSAAPSKDKQPEISANVVRLQLSSAESRLPVIVLHWSANSNSHSDCDGQLFIYGGCEIGSEEVVTVLSIEWSSGMEALRCVGRVDLTLNGSFADMIILPPAGTRKNNNFSLLVLTNPGQLHFFDDAKFSTSVCRLEKRMSVAAVEFPMVVPTSNQYLTAAKLSILPSYGNSCNALSKIASLMKCDPNSTPGGGARWLLTGGIANQSSFTEGNRIQKLYVAGYQDGSVRLWDATYPVLSLIYILETEVKGIKVAGSSASVSNIDFCPVTLSLAVGNECGLVHMYNLNGGLDETSFHFITETKREVHNLPQGERHCCQAVFCLVNSPVQALKFTSCGSKLAVGYNGDRVAVLDMRSFSVLFLTDCLSATSSPIISVAWTSFIRSPKNSGPKSLDKSQEELIFMLTKDAKVYVIDGVAGTVISSRPVHLKKQSIAISMYIIGKYEMMSSQSCEVNFVNPLYSEGNAAVSGSSNKKQPLQMPNNATGIDEPSLETTSRENYSSENAQLSGSSKDSVVLLCCKDTLSLYHTKSVVQGEKKSISKLKLAQPCCWAATFKKDEKVCGLALLYQTGDVEIRSLPYLGLVKESSLMSILRWNYKANMEKTMSSTDNGLISLANGCEFAVLSLLGCENNFRISESLPSLHDKVLAAAAEAAIGLSLNQKKKQGTSRRILGGIVKGFKGGKVGDRNDATFPSKSYYRDLDGVFWRNPFPDPSSAVTQNQEVVEVSIDDIEIDEPVPVASTSTNKPEKNQKEKGGERGRLLNGGSADIKPRLRTPEEIMATYRKAGDAASVAAQARNKLLERQEKLERISKRTEELRSGAEDFASLANELVKVMESRKWWHI</sequence>
<dbReference type="GO" id="GO:0019905">
    <property type="term" value="F:syntaxin binding"/>
    <property type="evidence" value="ECO:0007669"/>
    <property type="project" value="TreeGrafter"/>
</dbReference>